<dbReference type="RefSeq" id="WP_103387888.1">
    <property type="nucleotide sequence ID" value="NZ_BKAV01000001.1"/>
</dbReference>
<dbReference type="InterPro" id="IPR009845">
    <property type="entry name" value="DUF1405"/>
</dbReference>
<dbReference type="EMBL" id="UGZE01000001">
    <property type="protein sequence ID" value="SUJ19635.1"/>
    <property type="molecule type" value="Genomic_DNA"/>
</dbReference>
<keyword evidence="1" id="KW-1133">Transmembrane helix</keyword>
<dbReference type="OrthoDB" id="152213at2"/>
<feature type="transmembrane region" description="Helical" evidence="1">
    <location>
        <begin position="134"/>
        <end position="155"/>
    </location>
</feature>
<proteinExistence type="predicted"/>
<evidence type="ECO:0000313" key="2">
    <source>
        <dbReference type="EMBL" id="GEP99001.1"/>
    </source>
</evidence>
<keyword evidence="5" id="KW-1185">Reference proteome</keyword>
<accession>A0A380CFG1</accession>
<name>A0A380CFG1_9STAP</name>
<feature type="transmembrane region" description="Helical" evidence="1">
    <location>
        <begin position="106"/>
        <end position="127"/>
    </location>
</feature>
<reference evidence="3 4" key="1">
    <citation type="submission" date="2018-06" db="EMBL/GenBank/DDBJ databases">
        <authorList>
            <consortium name="Pathogen Informatics"/>
            <person name="Doyle S."/>
        </authorList>
    </citation>
    <scope>NUCLEOTIDE SEQUENCE [LARGE SCALE GENOMIC DNA]</scope>
    <source>
        <strain evidence="3 4">NCTC12413</strain>
    </source>
</reference>
<organism evidence="3 4">
    <name type="scientific">Staphylococcus arlettae</name>
    <dbReference type="NCBI Taxonomy" id="29378"/>
    <lineage>
        <taxon>Bacteria</taxon>
        <taxon>Bacillati</taxon>
        <taxon>Bacillota</taxon>
        <taxon>Bacilli</taxon>
        <taxon>Bacillales</taxon>
        <taxon>Staphylococcaceae</taxon>
        <taxon>Staphylococcus</taxon>
    </lineage>
</organism>
<feature type="transmembrane region" description="Helical" evidence="1">
    <location>
        <begin position="16"/>
        <end position="36"/>
    </location>
</feature>
<dbReference type="Pfam" id="PF07187">
    <property type="entry name" value="DUF1405"/>
    <property type="match status" value="1"/>
</dbReference>
<evidence type="ECO:0000313" key="3">
    <source>
        <dbReference type="EMBL" id="SUJ19635.1"/>
    </source>
</evidence>
<protein>
    <submittedName>
        <fullName evidence="3">Membrane protein</fullName>
    </submittedName>
</protein>
<dbReference type="STRING" id="1212545.SARL_12591"/>
<reference evidence="2 5" key="2">
    <citation type="submission" date="2019-07" db="EMBL/GenBank/DDBJ databases">
        <title>Whole genome shotgun sequence of Staphylococcus arlettae NBRC 109765.</title>
        <authorList>
            <person name="Hosoyama A."/>
            <person name="Uohara A."/>
            <person name="Ohji S."/>
            <person name="Ichikawa N."/>
        </authorList>
    </citation>
    <scope>NUCLEOTIDE SEQUENCE [LARGE SCALE GENOMIC DNA]</scope>
    <source>
        <strain evidence="2 5">NBRC 109765</strain>
    </source>
</reference>
<feature type="transmembrane region" description="Helical" evidence="1">
    <location>
        <begin position="48"/>
        <end position="69"/>
    </location>
</feature>
<feature type="transmembrane region" description="Helical" evidence="1">
    <location>
        <begin position="167"/>
        <end position="187"/>
    </location>
</feature>
<dbReference type="AlphaFoldDB" id="A0A380CFG1"/>
<evidence type="ECO:0000256" key="1">
    <source>
        <dbReference type="SAM" id="Phobius"/>
    </source>
</evidence>
<keyword evidence="1" id="KW-0472">Membrane</keyword>
<dbReference type="EMBL" id="BKAV01000001">
    <property type="protein sequence ID" value="GEP99001.1"/>
    <property type="molecule type" value="Genomic_DNA"/>
</dbReference>
<dbReference type="PANTHER" id="PTHR40042:SF1">
    <property type="entry name" value="DUF1405 DOMAIN-CONTAINING PROTEIN"/>
    <property type="match status" value="1"/>
</dbReference>
<keyword evidence="1" id="KW-0812">Transmembrane</keyword>
<gene>
    <name evidence="3" type="ORF">NCTC12413_01459</name>
    <name evidence="2" type="ORF">SAR03_00390</name>
</gene>
<evidence type="ECO:0000313" key="4">
    <source>
        <dbReference type="Proteomes" id="UP000254956"/>
    </source>
</evidence>
<feature type="transmembrane region" description="Helical" evidence="1">
    <location>
        <begin position="78"/>
        <end position="100"/>
    </location>
</feature>
<evidence type="ECO:0000313" key="5">
    <source>
        <dbReference type="Proteomes" id="UP000321598"/>
    </source>
</evidence>
<dbReference type="Proteomes" id="UP000321598">
    <property type="component" value="Unassembled WGS sequence"/>
</dbReference>
<sequence>MPINSLLNLITYNKKMLWLILLCNILGTLYGYIWYGGQLSVTDWQYKIFVPDSPTASLFLCIVLIAYLFDKNLPIIEALAFVTLIKYGIWAVIMNIIMFIQYDNITIVGCMLIMSHGIMVLEAFLFYRRFKITLVGFIVAMIWAFHNDIIDYVFMQYPYYDFIESHLASVAYLAFWLSVIPLLLYLIRLKQCKTFDHS</sequence>
<dbReference type="Proteomes" id="UP000254956">
    <property type="component" value="Unassembled WGS sequence"/>
</dbReference>
<dbReference type="PANTHER" id="PTHR40042">
    <property type="entry name" value="HYPOTHETICAL MEMBRANE SPANNING PROTEIN"/>
    <property type="match status" value="1"/>
</dbReference>